<sequence length="532" mass="56253">MYRLEALEEEDEGPHSASASTSLGSSSTAPNQGHARQHSRIHARNLSAFFPHPGQTAEGYGGTFDDPFAKPFQPGVADTPSPSALASNNVGRSAGETPTKAQNRRGHHHRHSVSHDLFTSSPAERLPSPTTTRTSQKGIEDQLPAPTATFRQRYGRLPLVLRLFLYTSFHVPLGTRALLLLAAAQIVAGAALWVQGQAGESLASTGLGYLVVFDGIGAVSTVLLERDGGLEAITQALGSQRNNSVRRPYGSTRYLTLSHFAQAVYLLFSAVYVCKESVEHVLLLHGPEEADGAHAAGHGGVGHGEGLATLSDPHGAGISLPRAALTAAALLAVALAVLARNHSGLAAAVRPGILSSPRRTTRSDRPSALQQALNPFSMTTLLFAIALLGSAAVLPPAQLAPFDKVLALLESVAIFYIAQPAATSTGQALLQTSSSLSSEHARQIASIVRDVEALPTVVSVSEPHIWQLCATEAADSAGGLQRTVVTLAVKARQQVLDPEMLEIVHFAQERVDRANSRREGELDLTVDVRRAQ</sequence>
<dbReference type="Pfam" id="PF01545">
    <property type="entry name" value="Cation_efflux"/>
    <property type="match status" value="1"/>
</dbReference>
<evidence type="ECO:0000259" key="6">
    <source>
        <dbReference type="Pfam" id="PF01545"/>
    </source>
</evidence>
<proteinExistence type="predicted"/>
<feature type="compositionally biased region" description="Basic residues" evidence="5">
    <location>
        <begin position="102"/>
        <end position="112"/>
    </location>
</feature>
<evidence type="ECO:0000256" key="5">
    <source>
        <dbReference type="SAM" id="MobiDB-lite"/>
    </source>
</evidence>
<evidence type="ECO:0000256" key="3">
    <source>
        <dbReference type="ARBA" id="ARBA00022989"/>
    </source>
</evidence>
<dbReference type="OrthoDB" id="5382797at2759"/>
<dbReference type="SUPFAM" id="SSF161111">
    <property type="entry name" value="Cation efflux protein transmembrane domain-like"/>
    <property type="match status" value="1"/>
</dbReference>
<organism evidence="7">
    <name type="scientific">Rhodotorula toruloides</name>
    <name type="common">Yeast</name>
    <name type="synonym">Rhodosporidium toruloides</name>
    <dbReference type="NCBI Taxonomy" id="5286"/>
    <lineage>
        <taxon>Eukaryota</taxon>
        <taxon>Fungi</taxon>
        <taxon>Dikarya</taxon>
        <taxon>Basidiomycota</taxon>
        <taxon>Pucciniomycotina</taxon>
        <taxon>Microbotryomycetes</taxon>
        <taxon>Sporidiobolales</taxon>
        <taxon>Sporidiobolaceae</taxon>
        <taxon>Rhodotorula</taxon>
    </lineage>
</organism>
<dbReference type="GO" id="GO:0016020">
    <property type="term" value="C:membrane"/>
    <property type="evidence" value="ECO:0007669"/>
    <property type="project" value="UniProtKB-SubCell"/>
</dbReference>
<dbReference type="Gene3D" id="1.20.1510.10">
    <property type="entry name" value="Cation efflux protein transmembrane domain"/>
    <property type="match status" value="1"/>
</dbReference>
<feature type="compositionally biased region" description="Polar residues" evidence="5">
    <location>
        <begin position="117"/>
        <end position="137"/>
    </location>
</feature>
<reference evidence="7" key="1">
    <citation type="journal article" date="2014" name="Genome Announc.">
        <title>Draft genome sequence of Rhodosporidium toruloides CECT1137, an oleaginous yeast of biotechnological interest.</title>
        <authorList>
            <person name="Morin N."/>
            <person name="Calcas X."/>
            <person name="Devillers H."/>
            <person name="Durrens P."/>
            <person name="Sherman D.J."/>
            <person name="Nicaud J.-M."/>
            <person name="Neuveglise C."/>
        </authorList>
    </citation>
    <scope>NUCLEOTIDE SEQUENCE</scope>
    <source>
        <strain evidence="7">CECT1137</strain>
    </source>
</reference>
<keyword evidence="2" id="KW-0812">Transmembrane</keyword>
<gene>
    <name evidence="7" type="ORF">RHTO0S_09e04918g</name>
</gene>
<feature type="domain" description="Cation efflux protein transmembrane" evidence="6">
    <location>
        <begin position="239"/>
        <end position="430"/>
    </location>
</feature>
<evidence type="ECO:0000256" key="1">
    <source>
        <dbReference type="ARBA" id="ARBA00004141"/>
    </source>
</evidence>
<feature type="compositionally biased region" description="Polar residues" evidence="5">
    <location>
        <begin position="80"/>
        <end position="91"/>
    </location>
</feature>
<dbReference type="InterPro" id="IPR027469">
    <property type="entry name" value="Cation_efflux_TMD_sf"/>
</dbReference>
<accession>A0A061B9C8</accession>
<feature type="region of interest" description="Disordered" evidence="5">
    <location>
        <begin position="1"/>
        <end position="140"/>
    </location>
</feature>
<evidence type="ECO:0000256" key="2">
    <source>
        <dbReference type="ARBA" id="ARBA00022692"/>
    </source>
</evidence>
<name>A0A061B9C8_RHOTO</name>
<dbReference type="AlphaFoldDB" id="A0A061B9C8"/>
<comment type="subcellular location">
    <subcellularLocation>
        <location evidence="1">Membrane</location>
        <topology evidence="1">Multi-pass membrane protein</topology>
    </subcellularLocation>
</comment>
<keyword evidence="4" id="KW-0472">Membrane</keyword>
<protein>
    <submittedName>
        <fullName evidence="7">RHTO0S09e04918g1_1</fullName>
    </submittedName>
</protein>
<feature type="compositionally biased region" description="Low complexity" evidence="5">
    <location>
        <begin position="16"/>
        <end position="29"/>
    </location>
</feature>
<keyword evidence="3" id="KW-1133">Transmembrane helix</keyword>
<dbReference type="InterPro" id="IPR058533">
    <property type="entry name" value="Cation_efflux_TM"/>
</dbReference>
<evidence type="ECO:0000313" key="7">
    <source>
        <dbReference type="EMBL" id="CDR44494.1"/>
    </source>
</evidence>
<evidence type="ECO:0000256" key="4">
    <source>
        <dbReference type="ARBA" id="ARBA00023136"/>
    </source>
</evidence>
<dbReference type="EMBL" id="LK052944">
    <property type="protein sequence ID" value="CDR44494.1"/>
    <property type="molecule type" value="Genomic_DNA"/>
</dbReference>